<dbReference type="PANTHER" id="PTHR43791">
    <property type="entry name" value="PERMEASE-RELATED"/>
    <property type="match status" value="1"/>
</dbReference>
<feature type="transmembrane region" description="Helical" evidence="6">
    <location>
        <begin position="150"/>
        <end position="172"/>
    </location>
</feature>
<evidence type="ECO:0000313" key="7">
    <source>
        <dbReference type="EMBL" id="RDW65968.1"/>
    </source>
</evidence>
<evidence type="ECO:0000313" key="8">
    <source>
        <dbReference type="Proteomes" id="UP000256645"/>
    </source>
</evidence>
<dbReference type="InterPro" id="IPR036259">
    <property type="entry name" value="MFS_trans_sf"/>
</dbReference>
<feature type="transmembrane region" description="Helical" evidence="6">
    <location>
        <begin position="290"/>
        <end position="310"/>
    </location>
</feature>
<evidence type="ECO:0008006" key="9">
    <source>
        <dbReference type="Google" id="ProtNLM"/>
    </source>
</evidence>
<evidence type="ECO:0000256" key="6">
    <source>
        <dbReference type="SAM" id="Phobius"/>
    </source>
</evidence>
<keyword evidence="2" id="KW-0813">Transport</keyword>
<feature type="transmembrane region" description="Helical" evidence="6">
    <location>
        <begin position="379"/>
        <end position="400"/>
    </location>
</feature>
<evidence type="ECO:0000256" key="2">
    <source>
        <dbReference type="ARBA" id="ARBA00022448"/>
    </source>
</evidence>
<feature type="transmembrane region" description="Helical" evidence="6">
    <location>
        <begin position="412"/>
        <end position="434"/>
    </location>
</feature>
<organism evidence="7 8">
    <name type="scientific">Coleophoma cylindrospora</name>
    <dbReference type="NCBI Taxonomy" id="1849047"/>
    <lineage>
        <taxon>Eukaryota</taxon>
        <taxon>Fungi</taxon>
        <taxon>Dikarya</taxon>
        <taxon>Ascomycota</taxon>
        <taxon>Pezizomycotina</taxon>
        <taxon>Leotiomycetes</taxon>
        <taxon>Helotiales</taxon>
        <taxon>Dermateaceae</taxon>
        <taxon>Coleophoma</taxon>
    </lineage>
</organism>
<keyword evidence="8" id="KW-1185">Reference proteome</keyword>
<dbReference type="AlphaFoldDB" id="A0A3D8QW95"/>
<accession>A0A3D8QW95</accession>
<protein>
    <recommendedName>
        <fullName evidence="9">Major facilitator superfamily (MFS) profile domain-containing protein</fullName>
    </recommendedName>
</protein>
<feature type="transmembrane region" description="Helical" evidence="6">
    <location>
        <begin position="346"/>
        <end position="367"/>
    </location>
</feature>
<feature type="transmembrane region" description="Helical" evidence="6">
    <location>
        <begin position="184"/>
        <end position="206"/>
    </location>
</feature>
<dbReference type="GO" id="GO:0016020">
    <property type="term" value="C:membrane"/>
    <property type="evidence" value="ECO:0007669"/>
    <property type="project" value="UniProtKB-SubCell"/>
</dbReference>
<proteinExistence type="predicted"/>
<name>A0A3D8QW95_9HELO</name>
<dbReference type="Proteomes" id="UP000256645">
    <property type="component" value="Unassembled WGS sequence"/>
</dbReference>
<keyword evidence="5 6" id="KW-0472">Membrane</keyword>
<dbReference type="SUPFAM" id="SSF103473">
    <property type="entry name" value="MFS general substrate transporter"/>
    <property type="match status" value="1"/>
</dbReference>
<keyword evidence="4 6" id="KW-1133">Transmembrane helix</keyword>
<dbReference type="EMBL" id="PDLM01000011">
    <property type="protein sequence ID" value="RDW65968.1"/>
    <property type="molecule type" value="Genomic_DNA"/>
</dbReference>
<reference evidence="7 8" key="1">
    <citation type="journal article" date="2018" name="IMA Fungus">
        <title>IMA Genome-F 9: Draft genome sequence of Annulohypoxylon stygium, Aspergillus mulundensis, Berkeleyomyces basicola (syn. Thielaviopsis basicola), Ceratocystis smalleyi, two Cercospora beticola strains, Coleophoma cylindrospora, Fusarium fracticaudum, Phialophora cf. hyalina, and Morchella septimelata.</title>
        <authorList>
            <person name="Wingfield B.D."/>
            <person name="Bills G.F."/>
            <person name="Dong Y."/>
            <person name="Huang W."/>
            <person name="Nel W.J."/>
            <person name="Swalarsk-Parry B.S."/>
            <person name="Vaghefi N."/>
            <person name="Wilken P.M."/>
            <person name="An Z."/>
            <person name="de Beer Z.W."/>
            <person name="De Vos L."/>
            <person name="Chen L."/>
            <person name="Duong T.A."/>
            <person name="Gao Y."/>
            <person name="Hammerbacher A."/>
            <person name="Kikkert J.R."/>
            <person name="Li Y."/>
            <person name="Li H."/>
            <person name="Li K."/>
            <person name="Li Q."/>
            <person name="Liu X."/>
            <person name="Ma X."/>
            <person name="Naidoo K."/>
            <person name="Pethybridge S.J."/>
            <person name="Sun J."/>
            <person name="Steenkamp E.T."/>
            <person name="van der Nest M.A."/>
            <person name="van Wyk S."/>
            <person name="Wingfield M.J."/>
            <person name="Xiong C."/>
            <person name="Yue Q."/>
            <person name="Zhang X."/>
        </authorList>
    </citation>
    <scope>NUCLEOTIDE SEQUENCE [LARGE SCALE GENOMIC DNA]</scope>
    <source>
        <strain evidence="7 8">BP6252</strain>
    </source>
</reference>
<keyword evidence="3 6" id="KW-0812">Transmembrane</keyword>
<gene>
    <name evidence="7" type="ORF">BP6252_09603</name>
</gene>
<feature type="transmembrane region" description="Helical" evidence="6">
    <location>
        <begin position="317"/>
        <end position="334"/>
    </location>
</feature>
<dbReference type="GO" id="GO:0022857">
    <property type="term" value="F:transmembrane transporter activity"/>
    <property type="evidence" value="ECO:0007669"/>
    <property type="project" value="InterPro"/>
</dbReference>
<evidence type="ECO:0000256" key="1">
    <source>
        <dbReference type="ARBA" id="ARBA00004141"/>
    </source>
</evidence>
<evidence type="ECO:0000256" key="4">
    <source>
        <dbReference type="ARBA" id="ARBA00022989"/>
    </source>
</evidence>
<comment type="caution">
    <text evidence="7">The sequence shown here is derived from an EMBL/GenBank/DDBJ whole genome shotgun (WGS) entry which is preliminary data.</text>
</comment>
<feature type="transmembrane region" description="Helical" evidence="6">
    <location>
        <begin position="251"/>
        <end position="278"/>
    </location>
</feature>
<feature type="transmembrane region" description="Helical" evidence="6">
    <location>
        <begin position="47"/>
        <end position="68"/>
    </location>
</feature>
<dbReference type="PANTHER" id="PTHR43791:SF52">
    <property type="entry name" value="TRANSPORTER, PUTATIVE (AFU_ORTHOLOGUE AFUA_1G11820)-RELATED"/>
    <property type="match status" value="1"/>
</dbReference>
<sequence length="469" mass="52321">MEKVKTNTMSNKAMNEKDLTLLSNNDPEVSGQSHDSPSWDKAAESRLLWKMDLMILPALFVFYTLSFLDRINIGNAAIEGMNEELGLNVGNRFNISILARIITLCKGFVSSYQAFYGLRLLLGFFEAGLVPGIIYVTSMYYRRHEYQKRFSLMFVATSVGGGFGGLLAYAIAKLSGSSGYAGWRWIYIIEGSVTCFIAALAPLILVDWPDKCRFFSPAERELIHLRLIDDGGEFRMDTLDRRAAKRIVLDWKIYLGSLTCMGLTTSTLAISVFLPVVLSEFGWKASEAQIHTIPIYMFTLVLTLLLSWISDRIKHRYGFIMLCCVMATIGYGMLLNSEHLSRGTKYGACFLIAGGGLCSGPITIVFLSNNLAGHWKRSVGSAILVSFSGIAGIIGTLMFLNSQKPLYHTGFATGLGMAWLSGFSATIMVTGMWIENRKRDRGERNDRLSWPEEILINLGDYHPGFRYTL</sequence>
<dbReference type="FunFam" id="1.20.1250.20:FF:000013">
    <property type="entry name" value="MFS general substrate transporter"/>
    <property type="match status" value="1"/>
</dbReference>
<dbReference type="OrthoDB" id="19923at2759"/>
<dbReference type="Pfam" id="PF07690">
    <property type="entry name" value="MFS_1"/>
    <property type="match status" value="1"/>
</dbReference>
<evidence type="ECO:0000256" key="5">
    <source>
        <dbReference type="ARBA" id="ARBA00023136"/>
    </source>
</evidence>
<dbReference type="InterPro" id="IPR011701">
    <property type="entry name" value="MFS"/>
</dbReference>
<evidence type="ECO:0000256" key="3">
    <source>
        <dbReference type="ARBA" id="ARBA00022692"/>
    </source>
</evidence>
<feature type="transmembrane region" description="Helical" evidence="6">
    <location>
        <begin position="115"/>
        <end position="138"/>
    </location>
</feature>
<comment type="subcellular location">
    <subcellularLocation>
        <location evidence="1">Membrane</location>
        <topology evidence="1">Multi-pass membrane protein</topology>
    </subcellularLocation>
</comment>
<dbReference type="Gene3D" id="1.20.1250.20">
    <property type="entry name" value="MFS general substrate transporter like domains"/>
    <property type="match status" value="2"/>
</dbReference>